<protein>
    <submittedName>
        <fullName evidence="1">Uncharacterized protein</fullName>
    </submittedName>
</protein>
<accession>A0A381PEJ2</accession>
<gene>
    <name evidence="1" type="ORF">METZ01_LOCUS17501</name>
</gene>
<proteinExistence type="predicted"/>
<evidence type="ECO:0000313" key="1">
    <source>
        <dbReference type="EMBL" id="SUZ64647.1"/>
    </source>
</evidence>
<reference evidence="1" key="1">
    <citation type="submission" date="2018-05" db="EMBL/GenBank/DDBJ databases">
        <authorList>
            <person name="Lanie J.A."/>
            <person name="Ng W.-L."/>
            <person name="Kazmierczak K.M."/>
            <person name="Andrzejewski T.M."/>
            <person name="Davidsen T.M."/>
            <person name="Wayne K.J."/>
            <person name="Tettelin H."/>
            <person name="Glass J.I."/>
            <person name="Rusch D."/>
            <person name="Podicherti R."/>
            <person name="Tsui H.-C.T."/>
            <person name="Winkler M.E."/>
        </authorList>
    </citation>
    <scope>NUCLEOTIDE SEQUENCE</scope>
</reference>
<sequence length="62" mass="6401">MTRKVNTKLARLLGGTVLILALHACVGTLTGAVVDTAIEVAKVPFKIVGSAVELVIPGDDED</sequence>
<organism evidence="1">
    <name type="scientific">marine metagenome</name>
    <dbReference type="NCBI Taxonomy" id="408172"/>
    <lineage>
        <taxon>unclassified sequences</taxon>
        <taxon>metagenomes</taxon>
        <taxon>ecological metagenomes</taxon>
    </lineage>
</organism>
<dbReference type="AlphaFoldDB" id="A0A381PEJ2"/>
<name>A0A381PEJ2_9ZZZZ</name>
<dbReference type="EMBL" id="UINC01000939">
    <property type="protein sequence ID" value="SUZ64647.1"/>
    <property type="molecule type" value="Genomic_DNA"/>
</dbReference>